<feature type="domain" description="Heterokaryon incompatibility" evidence="1">
    <location>
        <begin position="221"/>
        <end position="371"/>
    </location>
</feature>
<evidence type="ECO:0000313" key="3">
    <source>
        <dbReference type="Proteomes" id="UP000800036"/>
    </source>
</evidence>
<dbReference type="Pfam" id="PF06985">
    <property type="entry name" value="HET"/>
    <property type="match status" value="1"/>
</dbReference>
<dbReference type="PANTHER" id="PTHR33112:SF16">
    <property type="entry name" value="HETEROKARYON INCOMPATIBILITY DOMAIN-CONTAINING PROTEIN"/>
    <property type="match status" value="1"/>
</dbReference>
<dbReference type="OrthoDB" id="3761298at2759"/>
<evidence type="ECO:0000313" key="2">
    <source>
        <dbReference type="EMBL" id="KAF1972712.1"/>
    </source>
</evidence>
<name>A0A6A5V9K6_9PLEO</name>
<evidence type="ECO:0000259" key="1">
    <source>
        <dbReference type="Pfam" id="PF06985"/>
    </source>
</evidence>
<dbReference type="AlphaFoldDB" id="A0A6A5V9K6"/>
<dbReference type="InterPro" id="IPR010730">
    <property type="entry name" value="HET"/>
</dbReference>
<protein>
    <submittedName>
        <fullName evidence="2">HET-domain-containing protein</fullName>
    </submittedName>
</protein>
<reference evidence="2" key="1">
    <citation type="journal article" date="2020" name="Stud. Mycol.">
        <title>101 Dothideomycetes genomes: a test case for predicting lifestyles and emergence of pathogens.</title>
        <authorList>
            <person name="Haridas S."/>
            <person name="Albert R."/>
            <person name="Binder M."/>
            <person name="Bloem J."/>
            <person name="Labutti K."/>
            <person name="Salamov A."/>
            <person name="Andreopoulos B."/>
            <person name="Baker S."/>
            <person name="Barry K."/>
            <person name="Bills G."/>
            <person name="Bluhm B."/>
            <person name="Cannon C."/>
            <person name="Castanera R."/>
            <person name="Culley D."/>
            <person name="Daum C."/>
            <person name="Ezra D."/>
            <person name="Gonzalez J."/>
            <person name="Henrissat B."/>
            <person name="Kuo A."/>
            <person name="Liang C."/>
            <person name="Lipzen A."/>
            <person name="Lutzoni F."/>
            <person name="Magnuson J."/>
            <person name="Mondo S."/>
            <person name="Nolan M."/>
            <person name="Ohm R."/>
            <person name="Pangilinan J."/>
            <person name="Park H.-J."/>
            <person name="Ramirez L."/>
            <person name="Alfaro M."/>
            <person name="Sun H."/>
            <person name="Tritt A."/>
            <person name="Yoshinaga Y."/>
            <person name="Zwiers L.-H."/>
            <person name="Turgeon B."/>
            <person name="Goodwin S."/>
            <person name="Spatafora J."/>
            <person name="Crous P."/>
            <person name="Grigoriev I."/>
        </authorList>
    </citation>
    <scope>NUCLEOTIDE SEQUENCE</scope>
    <source>
        <strain evidence="2">CBS 107.79</strain>
    </source>
</reference>
<dbReference type="Proteomes" id="UP000800036">
    <property type="component" value="Unassembled WGS sequence"/>
</dbReference>
<dbReference type="EMBL" id="ML976685">
    <property type="protein sequence ID" value="KAF1972712.1"/>
    <property type="molecule type" value="Genomic_DNA"/>
</dbReference>
<organism evidence="2 3">
    <name type="scientific">Bimuria novae-zelandiae CBS 107.79</name>
    <dbReference type="NCBI Taxonomy" id="1447943"/>
    <lineage>
        <taxon>Eukaryota</taxon>
        <taxon>Fungi</taxon>
        <taxon>Dikarya</taxon>
        <taxon>Ascomycota</taxon>
        <taxon>Pezizomycotina</taxon>
        <taxon>Dothideomycetes</taxon>
        <taxon>Pleosporomycetidae</taxon>
        <taxon>Pleosporales</taxon>
        <taxon>Massarineae</taxon>
        <taxon>Didymosphaeriaceae</taxon>
        <taxon>Bimuria</taxon>
    </lineage>
</organism>
<sequence length="679" mass="77335">MPLLEDIPALEICGACNQLFTDFDTTTGRLIWNEIWKSRSYKYRRIRSELEHSASAGCTFCSKVAFHDGHYRRGDANDNQITKAVRFPEPRPHWYPSPEEEIILEVEFDADRGALGFWPRRGVQLVDGPASNQILSLHWRLYATVDDPVTAAIPQRAVLSDFSSPSSFDQIRRQMDKCLTSHERCHIHKSTELPTRLIELSPLGKPEAARLRYSQAEISSYCALSYCWGDFQPFATTIKRYNSYLQCLPCSNMPKTIRDAFRVARHMGMRYIWIDSLCIVQDDYNDVQREIAKMRSIYMGSQFTISVASASNCNQGFLGMQCGPADGLFRLRVRVDQDTLGWTLIQEYSRDWPTIAGHFQPINERAWTLQESLLTTRLFIFTKTTMVWRCIEGYSSDPEVGIDWEEWASSCGYSSPILKQIRDPDIYDYPPQHGVHFDSARAPIWRTWHAAVQSYSARKLTNVTDKLLAISAIANLFAPYLGGNYLAGLWKQYLVYDLMWMVNPGPQTRIVLPEYPSWSWTAVQASIDFSVVGRIHFASAEILYCHTTLSNDGAPFGSITSHKLIIKAYLKEVFLSNCVSTISDVGGKPLSNLWLERDGSHSYGGSSPSNDSSTRAWCLALGGTRHDDQNITVWDAMVIMRSLDYPGCYRRVGYVRGRFPDADPLFRWEECDKVTIAIV</sequence>
<proteinExistence type="predicted"/>
<dbReference type="PANTHER" id="PTHR33112">
    <property type="entry name" value="DOMAIN PROTEIN, PUTATIVE-RELATED"/>
    <property type="match status" value="1"/>
</dbReference>
<accession>A0A6A5V9K6</accession>
<gene>
    <name evidence="2" type="ORF">BU23DRAFT_508003</name>
</gene>
<keyword evidence="3" id="KW-1185">Reference proteome</keyword>